<dbReference type="PANTHER" id="PTHR41391">
    <property type="entry name" value="RESTRICTION OF TELOMERE CAPPING PROTEIN 4"/>
    <property type="match status" value="1"/>
</dbReference>
<dbReference type="InterPro" id="IPR039024">
    <property type="entry name" value="RTC4"/>
</dbReference>
<comment type="similarity">
    <text evidence="4">Belongs to the RTC4 family.</text>
</comment>
<keyword evidence="11" id="KW-1185">Reference proteome</keyword>
<evidence type="ECO:0000256" key="5">
    <source>
        <dbReference type="ARBA" id="ARBA00015162"/>
    </source>
</evidence>
<protein>
    <recommendedName>
        <fullName evidence="5">Restriction of telomere capping protein 4</fullName>
    </recommendedName>
</protein>
<dbReference type="Proteomes" id="UP000244309">
    <property type="component" value="Unassembled WGS sequence"/>
</dbReference>
<sequence length="293" mass="33403">MSKRPGEKLVTYKSKKRRPLYIHNSLTRESKEPKETKKPAGDDEEDGLIDISLAQPRATQSSDKPNFDDIDKLISSERASAASSGPSSPAKTTYSSLPTSILEGNLDAEKPVLDKYKDVDFPLPRSQKKLSKRVEKLLPVIPRILAGNEELSFYYTLALQQRKDSPHKFMSSSEQENIEWKRYIGGFYGLKRQHFVSRLIMAKYGDELRKSTNKTIVYWTPESFSTYVLANELLLRMVAKDRKLSFAQAERFLKDSIDYGCYVADGVEFEDDIELGDVLGVKEKERDVKGEEK</sequence>
<feature type="compositionally biased region" description="Basic and acidic residues" evidence="8">
    <location>
        <begin position="26"/>
        <end position="41"/>
    </location>
</feature>
<feature type="domain" description="Restriction of telomere capping protein 4 C-terminal" evidence="9">
    <location>
        <begin position="144"/>
        <end position="266"/>
    </location>
</feature>
<evidence type="ECO:0000313" key="10">
    <source>
        <dbReference type="EMBL" id="PVH23248.1"/>
    </source>
</evidence>
<comment type="function">
    <text evidence="1">May be involved in a process influencing telomere capping.</text>
</comment>
<dbReference type="GO" id="GO:0005634">
    <property type="term" value="C:nucleus"/>
    <property type="evidence" value="ECO:0007669"/>
    <property type="project" value="UniProtKB-SubCell"/>
</dbReference>
<dbReference type="GO" id="GO:0005737">
    <property type="term" value="C:cytoplasm"/>
    <property type="evidence" value="ECO:0007669"/>
    <property type="project" value="UniProtKB-SubCell"/>
</dbReference>
<dbReference type="SMART" id="SM01312">
    <property type="entry name" value="RTC4"/>
    <property type="match status" value="1"/>
</dbReference>
<dbReference type="PANTHER" id="PTHR41391:SF1">
    <property type="entry name" value="RESTRICTION OF TELOMERE CAPPING PROTEIN 4"/>
    <property type="match status" value="1"/>
</dbReference>
<name>A0A2V1AZD5_9ASCO</name>
<keyword evidence="6" id="KW-0963">Cytoplasm</keyword>
<proteinExistence type="inferred from homology"/>
<evidence type="ECO:0000256" key="4">
    <source>
        <dbReference type="ARBA" id="ARBA00009461"/>
    </source>
</evidence>
<dbReference type="EMBL" id="PKFO01000010">
    <property type="protein sequence ID" value="PVH23248.1"/>
    <property type="molecule type" value="Genomic_DNA"/>
</dbReference>
<evidence type="ECO:0000256" key="2">
    <source>
        <dbReference type="ARBA" id="ARBA00004123"/>
    </source>
</evidence>
<evidence type="ECO:0000256" key="1">
    <source>
        <dbReference type="ARBA" id="ARBA00002738"/>
    </source>
</evidence>
<reference evidence="10 11" key="1">
    <citation type="submission" date="2017-12" db="EMBL/GenBank/DDBJ databases">
        <title>Genome Sequence of a Multidrug-Resistant Candida haemulonii Isolate from a Patient with Chronic Leg Ulcers in Israel.</title>
        <authorList>
            <person name="Chow N.A."/>
            <person name="Gade L."/>
            <person name="Batra D."/>
            <person name="Rowe L.A."/>
            <person name="Ben-Ami R."/>
            <person name="Loparev V.N."/>
            <person name="Litvintseva A.P."/>
        </authorList>
    </citation>
    <scope>NUCLEOTIDE SEQUENCE [LARGE SCALE GENOMIC DNA]</scope>
    <source>
        <strain evidence="10 11">B11899</strain>
    </source>
</reference>
<keyword evidence="7" id="KW-0539">Nucleus</keyword>
<dbReference type="VEuPathDB" id="FungiDB:CXQ85_002980"/>
<gene>
    <name evidence="10" type="ORF">CXQ85_002980</name>
</gene>
<evidence type="ECO:0000256" key="7">
    <source>
        <dbReference type="ARBA" id="ARBA00023242"/>
    </source>
</evidence>
<evidence type="ECO:0000256" key="6">
    <source>
        <dbReference type="ARBA" id="ARBA00022490"/>
    </source>
</evidence>
<dbReference type="InterPro" id="IPR028094">
    <property type="entry name" value="RTC4_C"/>
</dbReference>
<comment type="subcellular location">
    <subcellularLocation>
        <location evidence="3">Cytoplasm</location>
    </subcellularLocation>
    <subcellularLocation>
        <location evidence="2">Nucleus</location>
    </subcellularLocation>
</comment>
<dbReference type="GeneID" id="37008311"/>
<dbReference type="OrthoDB" id="128308at2759"/>
<dbReference type="STRING" id="45357.A0A2V1AZD5"/>
<evidence type="ECO:0000256" key="3">
    <source>
        <dbReference type="ARBA" id="ARBA00004496"/>
    </source>
</evidence>
<evidence type="ECO:0000256" key="8">
    <source>
        <dbReference type="SAM" id="MobiDB-lite"/>
    </source>
</evidence>
<feature type="region of interest" description="Disordered" evidence="8">
    <location>
        <begin position="1"/>
        <end position="73"/>
    </location>
</feature>
<dbReference type="Pfam" id="PF14474">
    <property type="entry name" value="RTC4"/>
    <property type="match status" value="1"/>
</dbReference>
<evidence type="ECO:0000259" key="9">
    <source>
        <dbReference type="SMART" id="SM01312"/>
    </source>
</evidence>
<dbReference type="RefSeq" id="XP_025344188.1">
    <property type="nucleotide sequence ID" value="XM_025486638.1"/>
</dbReference>
<comment type="caution">
    <text evidence="10">The sequence shown here is derived from an EMBL/GenBank/DDBJ whole genome shotgun (WGS) entry which is preliminary data.</text>
</comment>
<organism evidence="10 11">
    <name type="scientific">Candidozyma haemuli</name>
    <dbReference type="NCBI Taxonomy" id="45357"/>
    <lineage>
        <taxon>Eukaryota</taxon>
        <taxon>Fungi</taxon>
        <taxon>Dikarya</taxon>
        <taxon>Ascomycota</taxon>
        <taxon>Saccharomycotina</taxon>
        <taxon>Pichiomycetes</taxon>
        <taxon>Metschnikowiaceae</taxon>
        <taxon>Candidozyma</taxon>
    </lineage>
</organism>
<accession>A0A2V1AZD5</accession>
<dbReference type="AlphaFoldDB" id="A0A2V1AZD5"/>
<evidence type="ECO:0000313" key="11">
    <source>
        <dbReference type="Proteomes" id="UP000244309"/>
    </source>
</evidence>